<organism evidence="1 2">
    <name type="scientific">Sulfitobacter indolifex HEL-45</name>
    <dbReference type="NCBI Taxonomy" id="391624"/>
    <lineage>
        <taxon>Bacteria</taxon>
        <taxon>Pseudomonadati</taxon>
        <taxon>Pseudomonadota</taxon>
        <taxon>Alphaproteobacteria</taxon>
        <taxon>Rhodobacterales</taxon>
        <taxon>Roseobacteraceae</taxon>
        <taxon>Sulfitobacter</taxon>
    </lineage>
</organism>
<evidence type="ECO:0000313" key="1">
    <source>
        <dbReference type="EMBL" id="EDQ03070.1"/>
    </source>
</evidence>
<proteinExistence type="predicted"/>
<evidence type="ECO:0000313" key="2">
    <source>
        <dbReference type="Proteomes" id="UP000003257"/>
    </source>
</evidence>
<dbReference type="Proteomes" id="UP000003257">
    <property type="component" value="Unassembled WGS sequence"/>
</dbReference>
<feature type="non-terminal residue" evidence="1">
    <location>
        <position position="1"/>
    </location>
</feature>
<reference evidence="1 2" key="1">
    <citation type="submission" date="2007-11" db="EMBL/GenBank/DDBJ databases">
        <authorList>
            <person name="Wagner-Dobler I."/>
            <person name="Ferriera S."/>
            <person name="Johnson J."/>
            <person name="Kravitz S."/>
            <person name="Beeson K."/>
            <person name="Sutton G."/>
            <person name="Rogers Y.-H."/>
            <person name="Friedman R."/>
            <person name="Frazier M."/>
            <person name="Venter J.C."/>
        </authorList>
    </citation>
    <scope>NUCLEOTIDE SEQUENCE [LARGE SCALE GENOMIC DNA]</scope>
    <source>
        <strain evidence="1 2">HEL-45</strain>
    </source>
</reference>
<sequence>STRLALRQALEPTYAYCAREFPESAALWAMQGE</sequence>
<accession>A0ABP2D445</accession>
<gene>
    <name evidence="1" type="ORF">OIHEL45_17046</name>
</gene>
<protein>
    <submittedName>
        <fullName evidence="1">Uncharacterized protein</fullName>
    </submittedName>
</protein>
<dbReference type="EMBL" id="ABID01000048">
    <property type="protein sequence ID" value="EDQ03070.1"/>
    <property type="molecule type" value="Genomic_DNA"/>
</dbReference>
<name>A0ABP2D445_9RHOB</name>
<keyword evidence="2" id="KW-1185">Reference proteome</keyword>
<comment type="caution">
    <text evidence="1">The sequence shown here is derived from an EMBL/GenBank/DDBJ whole genome shotgun (WGS) entry which is preliminary data.</text>
</comment>